<dbReference type="Proteomes" id="UP000228681">
    <property type="component" value="Unassembled WGS sequence"/>
</dbReference>
<dbReference type="PROSITE" id="PS50005">
    <property type="entry name" value="TPR"/>
    <property type="match status" value="1"/>
</dbReference>
<dbReference type="SUPFAM" id="SSF48452">
    <property type="entry name" value="TPR-like"/>
    <property type="match status" value="1"/>
</dbReference>
<comment type="caution">
    <text evidence="2">The sequence shown here is derived from an EMBL/GenBank/DDBJ whole genome shotgun (WGS) entry which is preliminary data.</text>
</comment>
<dbReference type="SMART" id="SM00028">
    <property type="entry name" value="TPR"/>
    <property type="match status" value="5"/>
</dbReference>
<evidence type="ECO:0000313" key="3">
    <source>
        <dbReference type="Proteomes" id="UP000228681"/>
    </source>
</evidence>
<organism evidence="2 3">
    <name type="scientific">Candidatus Nealsonbacteria bacterium CG23_combo_of_CG06-09_8_20_14_all_36_12</name>
    <dbReference type="NCBI Taxonomy" id="1974718"/>
    <lineage>
        <taxon>Bacteria</taxon>
        <taxon>Candidatus Nealsoniibacteriota</taxon>
    </lineage>
</organism>
<dbReference type="InterPro" id="IPR019734">
    <property type="entry name" value="TPR_rpt"/>
</dbReference>
<dbReference type="InterPro" id="IPR011990">
    <property type="entry name" value="TPR-like_helical_dom_sf"/>
</dbReference>
<proteinExistence type="predicted"/>
<dbReference type="Gene3D" id="1.25.40.10">
    <property type="entry name" value="Tetratricopeptide repeat domain"/>
    <property type="match status" value="1"/>
</dbReference>
<sequence length="357" mass="42078">MLKEELSKIKKYFEEGKIEKALESFEKLLKQYPENLALKISFADFLLKIEEPSEALSVLREGLKIDPEDLNLRYLLGVVQQKANRFHLAEKEFEFVEKKKPADPEIKRQLGWTKVMMGKIEEGRKFLREAISVDLMNPMPYADLGASYIFTLDFKEGFRWLETAKNLRPNDSLISGRIREAKRMEKDFGKFSERDKEKMRQMRNDHRELKMMAIGNMLSLQLEIEPTKEEMDDIKKELEIAGVNPKLVEFQPPKTKEEKTHFEYLEYHSKVENVERKISKEEFEELKEKLLNQKISSEDSKKILIILAHQGKKEVIELLERYEKECPAYLKDFANLALEECKIFSKAKPSQVIRIIH</sequence>
<dbReference type="Pfam" id="PF14559">
    <property type="entry name" value="TPR_19"/>
    <property type="match status" value="1"/>
</dbReference>
<dbReference type="PANTHER" id="PTHR12558:SF13">
    <property type="entry name" value="CELL DIVISION CYCLE PROTEIN 27 HOMOLOG"/>
    <property type="match status" value="1"/>
</dbReference>
<evidence type="ECO:0000313" key="2">
    <source>
        <dbReference type="EMBL" id="PIP25058.1"/>
    </source>
</evidence>
<protein>
    <submittedName>
        <fullName evidence="2">Uncharacterized protein</fullName>
    </submittedName>
</protein>
<reference evidence="2 3" key="1">
    <citation type="submission" date="2017-09" db="EMBL/GenBank/DDBJ databases">
        <title>Depth-based differentiation of microbial function through sediment-hosted aquifers and enrichment of novel symbionts in the deep terrestrial subsurface.</title>
        <authorList>
            <person name="Probst A.J."/>
            <person name="Ladd B."/>
            <person name="Jarett J.K."/>
            <person name="Geller-Mcgrath D.E."/>
            <person name="Sieber C.M."/>
            <person name="Emerson J.B."/>
            <person name="Anantharaman K."/>
            <person name="Thomas B.C."/>
            <person name="Malmstrom R."/>
            <person name="Stieglmeier M."/>
            <person name="Klingl A."/>
            <person name="Woyke T."/>
            <person name="Ryan C.M."/>
            <person name="Banfield J.F."/>
        </authorList>
    </citation>
    <scope>NUCLEOTIDE SEQUENCE [LARGE SCALE GENOMIC DNA]</scope>
    <source>
        <strain evidence="2">CG23_combo_of_CG06-09_8_20_14_all_36_12</strain>
    </source>
</reference>
<keyword evidence="1" id="KW-0802">TPR repeat</keyword>
<name>A0A2G9Z0P5_9BACT</name>
<accession>A0A2G9Z0P5</accession>
<dbReference type="AlphaFoldDB" id="A0A2G9Z0P5"/>
<dbReference type="PANTHER" id="PTHR12558">
    <property type="entry name" value="CELL DIVISION CYCLE 16,23,27"/>
    <property type="match status" value="1"/>
</dbReference>
<feature type="repeat" description="TPR" evidence="1">
    <location>
        <begin position="2"/>
        <end position="35"/>
    </location>
</feature>
<evidence type="ECO:0000256" key="1">
    <source>
        <dbReference type="PROSITE-ProRule" id="PRU00339"/>
    </source>
</evidence>
<dbReference type="EMBL" id="PCRS01000011">
    <property type="protein sequence ID" value="PIP25058.1"/>
    <property type="molecule type" value="Genomic_DNA"/>
</dbReference>
<gene>
    <name evidence="2" type="ORF">COX34_00760</name>
</gene>